<reference evidence="2" key="1">
    <citation type="submission" date="2016-10" db="EMBL/GenBank/DDBJ databases">
        <authorList>
            <person name="Varghese N."/>
        </authorList>
    </citation>
    <scope>NUCLEOTIDE SEQUENCE [LARGE SCALE GENOMIC DNA]</scope>
    <source>
        <strain evidence="2">GAS106B</strain>
    </source>
</reference>
<dbReference type="EMBL" id="FNKP01000002">
    <property type="protein sequence ID" value="SDR42625.1"/>
    <property type="molecule type" value="Genomic_DNA"/>
</dbReference>
<organism evidence="1 2">
    <name type="scientific">Paraburkholderia fungorum</name>
    <dbReference type="NCBI Taxonomy" id="134537"/>
    <lineage>
        <taxon>Bacteria</taxon>
        <taxon>Pseudomonadati</taxon>
        <taxon>Pseudomonadota</taxon>
        <taxon>Betaproteobacteria</taxon>
        <taxon>Burkholderiales</taxon>
        <taxon>Burkholderiaceae</taxon>
        <taxon>Paraburkholderia</taxon>
    </lineage>
</organism>
<keyword evidence="2" id="KW-1185">Reference proteome</keyword>
<gene>
    <name evidence="1" type="ORF">SAMN05443245_5867</name>
</gene>
<sequence>MTMQTIDVDAAQLADMDWMHVRTRNLGGGNSHIVIFRDAMDPDHTVTVKWDALECRSEFHETRGDESQVMGFLLLLGESGAANGQLH</sequence>
<proteinExistence type="predicted"/>
<dbReference type="AlphaFoldDB" id="A0A1H1IY23"/>
<evidence type="ECO:0000313" key="1">
    <source>
        <dbReference type="EMBL" id="SDR42625.1"/>
    </source>
</evidence>
<protein>
    <submittedName>
        <fullName evidence="1">Uncharacterized protein</fullName>
    </submittedName>
</protein>
<name>A0A1H1IY23_9BURK</name>
<accession>A0A1H1IY23</accession>
<dbReference type="Proteomes" id="UP000183487">
    <property type="component" value="Unassembled WGS sequence"/>
</dbReference>
<dbReference type="RefSeq" id="WP_074770890.1">
    <property type="nucleotide sequence ID" value="NZ_FNKP01000002.1"/>
</dbReference>
<evidence type="ECO:0000313" key="2">
    <source>
        <dbReference type="Proteomes" id="UP000183487"/>
    </source>
</evidence>